<dbReference type="GeneID" id="17290805"/>
<reference evidence="2 4" key="1">
    <citation type="journal article" date="2012" name="Nature">
        <title>Algal genomes reveal evolutionary mosaicism and the fate of nucleomorphs.</title>
        <authorList>
            <consortium name="DOE Joint Genome Institute"/>
            <person name="Curtis B.A."/>
            <person name="Tanifuji G."/>
            <person name="Burki F."/>
            <person name="Gruber A."/>
            <person name="Irimia M."/>
            <person name="Maruyama S."/>
            <person name="Arias M.C."/>
            <person name="Ball S.G."/>
            <person name="Gile G.H."/>
            <person name="Hirakawa Y."/>
            <person name="Hopkins J.F."/>
            <person name="Kuo A."/>
            <person name="Rensing S.A."/>
            <person name="Schmutz J."/>
            <person name="Symeonidi A."/>
            <person name="Elias M."/>
            <person name="Eveleigh R.J."/>
            <person name="Herman E.K."/>
            <person name="Klute M.J."/>
            <person name="Nakayama T."/>
            <person name="Obornik M."/>
            <person name="Reyes-Prieto A."/>
            <person name="Armbrust E.V."/>
            <person name="Aves S.J."/>
            <person name="Beiko R.G."/>
            <person name="Coutinho P."/>
            <person name="Dacks J.B."/>
            <person name="Durnford D.G."/>
            <person name="Fast N.M."/>
            <person name="Green B.R."/>
            <person name="Grisdale C.J."/>
            <person name="Hempel F."/>
            <person name="Henrissat B."/>
            <person name="Hoppner M.P."/>
            <person name="Ishida K."/>
            <person name="Kim E."/>
            <person name="Koreny L."/>
            <person name="Kroth P.G."/>
            <person name="Liu Y."/>
            <person name="Malik S.B."/>
            <person name="Maier U.G."/>
            <person name="McRose D."/>
            <person name="Mock T."/>
            <person name="Neilson J.A."/>
            <person name="Onodera N.T."/>
            <person name="Poole A.M."/>
            <person name="Pritham E.J."/>
            <person name="Richards T.A."/>
            <person name="Rocap G."/>
            <person name="Roy S.W."/>
            <person name="Sarai C."/>
            <person name="Schaack S."/>
            <person name="Shirato S."/>
            <person name="Slamovits C.H."/>
            <person name="Spencer D.F."/>
            <person name="Suzuki S."/>
            <person name="Worden A.Z."/>
            <person name="Zauner S."/>
            <person name="Barry K."/>
            <person name="Bell C."/>
            <person name="Bharti A.K."/>
            <person name="Crow J.A."/>
            <person name="Grimwood J."/>
            <person name="Kramer R."/>
            <person name="Lindquist E."/>
            <person name="Lucas S."/>
            <person name="Salamov A."/>
            <person name="McFadden G.I."/>
            <person name="Lane C.E."/>
            <person name="Keeling P.J."/>
            <person name="Gray M.W."/>
            <person name="Grigoriev I.V."/>
            <person name="Archibald J.M."/>
        </authorList>
    </citation>
    <scope>NUCLEOTIDE SEQUENCE</scope>
    <source>
        <strain evidence="2 4">CCMP2712</strain>
    </source>
</reference>
<protein>
    <submittedName>
        <fullName evidence="2 3">Uncharacterized protein</fullName>
    </submittedName>
</protein>
<dbReference type="EMBL" id="JH993120">
    <property type="protein sequence ID" value="EKX34087.1"/>
    <property type="molecule type" value="Genomic_DNA"/>
</dbReference>
<dbReference type="KEGG" id="gtt:GUITHDRAFT_119758"/>
<proteinExistence type="predicted"/>
<reference evidence="3" key="3">
    <citation type="submission" date="2015-06" db="UniProtKB">
        <authorList>
            <consortium name="EnsemblProtists"/>
        </authorList>
    </citation>
    <scope>IDENTIFICATION</scope>
</reference>
<evidence type="ECO:0000313" key="2">
    <source>
        <dbReference type="EMBL" id="EKX34087.1"/>
    </source>
</evidence>
<sequence>MVAAESASEPSRFYKHAAWRIAAVASASLAVVAFVALTFSSGPSATMLEAGSDTVTDSSSSGHLLQALEKSMDASIDNQVKSFLSEPNKLSPQD</sequence>
<gene>
    <name evidence="2" type="ORF">GUITHDRAFT_119758</name>
</gene>
<keyword evidence="4" id="KW-1185">Reference proteome</keyword>
<organism evidence="2">
    <name type="scientific">Guillardia theta (strain CCMP2712)</name>
    <name type="common">Cryptophyte</name>
    <dbReference type="NCBI Taxonomy" id="905079"/>
    <lineage>
        <taxon>Eukaryota</taxon>
        <taxon>Cryptophyceae</taxon>
        <taxon>Pyrenomonadales</taxon>
        <taxon>Geminigeraceae</taxon>
        <taxon>Guillardia</taxon>
    </lineage>
</organism>
<keyword evidence="1" id="KW-1133">Transmembrane helix</keyword>
<reference evidence="4" key="2">
    <citation type="submission" date="2012-11" db="EMBL/GenBank/DDBJ databases">
        <authorList>
            <person name="Kuo A."/>
            <person name="Curtis B.A."/>
            <person name="Tanifuji G."/>
            <person name="Burki F."/>
            <person name="Gruber A."/>
            <person name="Irimia M."/>
            <person name="Maruyama S."/>
            <person name="Arias M.C."/>
            <person name="Ball S.G."/>
            <person name="Gile G.H."/>
            <person name="Hirakawa Y."/>
            <person name="Hopkins J.F."/>
            <person name="Rensing S.A."/>
            <person name="Schmutz J."/>
            <person name="Symeonidi A."/>
            <person name="Elias M."/>
            <person name="Eveleigh R.J."/>
            <person name="Herman E.K."/>
            <person name="Klute M.J."/>
            <person name="Nakayama T."/>
            <person name="Obornik M."/>
            <person name="Reyes-Prieto A."/>
            <person name="Armbrust E.V."/>
            <person name="Aves S.J."/>
            <person name="Beiko R.G."/>
            <person name="Coutinho P."/>
            <person name="Dacks J.B."/>
            <person name="Durnford D.G."/>
            <person name="Fast N.M."/>
            <person name="Green B.R."/>
            <person name="Grisdale C."/>
            <person name="Hempe F."/>
            <person name="Henrissat B."/>
            <person name="Hoppner M.P."/>
            <person name="Ishida K.-I."/>
            <person name="Kim E."/>
            <person name="Koreny L."/>
            <person name="Kroth P.G."/>
            <person name="Liu Y."/>
            <person name="Malik S.-B."/>
            <person name="Maier U.G."/>
            <person name="McRose D."/>
            <person name="Mock T."/>
            <person name="Neilson J.A."/>
            <person name="Onodera N.T."/>
            <person name="Poole A.M."/>
            <person name="Pritham E.J."/>
            <person name="Richards T.A."/>
            <person name="Rocap G."/>
            <person name="Roy S.W."/>
            <person name="Sarai C."/>
            <person name="Schaack S."/>
            <person name="Shirato S."/>
            <person name="Slamovits C.H."/>
            <person name="Spencer D.F."/>
            <person name="Suzuki S."/>
            <person name="Worden A.Z."/>
            <person name="Zauner S."/>
            <person name="Barry K."/>
            <person name="Bell C."/>
            <person name="Bharti A.K."/>
            <person name="Crow J.A."/>
            <person name="Grimwood J."/>
            <person name="Kramer R."/>
            <person name="Lindquist E."/>
            <person name="Lucas S."/>
            <person name="Salamov A."/>
            <person name="McFadden G.I."/>
            <person name="Lane C.E."/>
            <person name="Keeling P.J."/>
            <person name="Gray M.W."/>
            <person name="Grigoriev I.V."/>
            <person name="Archibald J.M."/>
        </authorList>
    </citation>
    <scope>NUCLEOTIDE SEQUENCE</scope>
    <source>
        <strain evidence="4">CCMP2712</strain>
    </source>
</reference>
<keyword evidence="1" id="KW-0472">Membrane</keyword>
<dbReference type="PaxDb" id="55529-EKX34087"/>
<dbReference type="RefSeq" id="XP_005821067.1">
    <property type="nucleotide sequence ID" value="XM_005821010.1"/>
</dbReference>
<evidence type="ECO:0000256" key="1">
    <source>
        <dbReference type="SAM" id="Phobius"/>
    </source>
</evidence>
<keyword evidence="1" id="KW-0812">Transmembrane</keyword>
<dbReference type="HOGENOM" id="CLU_2390680_0_0_1"/>
<evidence type="ECO:0000313" key="3">
    <source>
        <dbReference type="EnsemblProtists" id="EKX34087"/>
    </source>
</evidence>
<dbReference type="EnsemblProtists" id="EKX34087">
    <property type="protein sequence ID" value="EKX34087"/>
    <property type="gene ID" value="GUITHDRAFT_119758"/>
</dbReference>
<dbReference type="AlphaFoldDB" id="L1IDA6"/>
<name>L1IDA6_GUITC</name>
<accession>L1IDA6</accession>
<evidence type="ECO:0000313" key="4">
    <source>
        <dbReference type="Proteomes" id="UP000011087"/>
    </source>
</evidence>
<feature type="transmembrane region" description="Helical" evidence="1">
    <location>
        <begin position="17"/>
        <end position="39"/>
    </location>
</feature>
<dbReference type="Proteomes" id="UP000011087">
    <property type="component" value="Unassembled WGS sequence"/>
</dbReference>